<reference evidence="2" key="1">
    <citation type="journal article" date="2007" name="Nature">
        <title>The grapevine genome sequence suggests ancestral hexaploidization in major angiosperm phyla.</title>
        <authorList>
            <consortium name="The French-Italian Public Consortium for Grapevine Genome Characterization."/>
            <person name="Jaillon O."/>
            <person name="Aury J.-M."/>
            <person name="Noel B."/>
            <person name="Policriti A."/>
            <person name="Clepet C."/>
            <person name="Casagrande A."/>
            <person name="Choisne N."/>
            <person name="Aubourg S."/>
            <person name="Vitulo N."/>
            <person name="Jubin C."/>
            <person name="Vezzi A."/>
            <person name="Legeai F."/>
            <person name="Hugueney P."/>
            <person name="Dasilva C."/>
            <person name="Horner D."/>
            <person name="Mica E."/>
            <person name="Jublot D."/>
            <person name="Poulain J."/>
            <person name="Bruyere C."/>
            <person name="Billault A."/>
            <person name="Segurens B."/>
            <person name="Gouyvenoux M."/>
            <person name="Ugarte E."/>
            <person name="Cattonaro F."/>
            <person name="Anthouard V."/>
            <person name="Vico V."/>
            <person name="Del Fabbro C."/>
            <person name="Alaux M."/>
            <person name="Di Gaspero G."/>
            <person name="Dumas V."/>
            <person name="Felice N."/>
            <person name="Paillard S."/>
            <person name="Juman I."/>
            <person name="Moroldo M."/>
            <person name="Scalabrin S."/>
            <person name="Canaguier A."/>
            <person name="Le Clainche I."/>
            <person name="Malacrida G."/>
            <person name="Durand E."/>
            <person name="Pesole G."/>
            <person name="Laucou V."/>
            <person name="Chatelet P."/>
            <person name="Merdinoglu D."/>
            <person name="Delledonne M."/>
            <person name="Pezzotti M."/>
            <person name="Lecharny A."/>
            <person name="Scarpelli C."/>
            <person name="Artiguenave F."/>
            <person name="Pe M.E."/>
            <person name="Valle G."/>
            <person name="Morgante M."/>
            <person name="Caboche M."/>
            <person name="Adam-Blondon A.-F."/>
            <person name="Weissenbach J."/>
            <person name="Quetier F."/>
            <person name="Wincker P."/>
        </authorList>
    </citation>
    <scope>NUCLEOTIDE SEQUENCE [LARGE SCALE GENOMIC DNA]</scope>
    <source>
        <strain evidence="2">cv. Pinot noir / PN40024</strain>
    </source>
</reference>
<evidence type="ECO:0000313" key="1">
    <source>
        <dbReference type="EMBL" id="CCB45079.1"/>
    </source>
</evidence>
<evidence type="ECO:0000313" key="2">
    <source>
        <dbReference type="Proteomes" id="UP000009183"/>
    </source>
</evidence>
<dbReference type="InParanoid" id="F6GYP3"/>
<gene>
    <name evidence="1" type="ordered locus">VIT_09s0054g00320</name>
</gene>
<dbReference type="STRING" id="29760.F6GYP3"/>
<accession>F6GYP3</accession>
<sequence length="105" mass="12304">MEAILIYWHKKETNLRNLICMVLGNWSGLQTHWISTRIMRLAFLRRPKLSVDYLVHMISQRTNFSLKKPEILQIGCCLPGIHLLGYPTTLLTWHMEMPITLDGLE</sequence>
<dbReference type="AlphaFoldDB" id="F6GYP3"/>
<organism evidence="1 2">
    <name type="scientific">Vitis vinifera</name>
    <name type="common">Grape</name>
    <dbReference type="NCBI Taxonomy" id="29760"/>
    <lineage>
        <taxon>Eukaryota</taxon>
        <taxon>Viridiplantae</taxon>
        <taxon>Streptophyta</taxon>
        <taxon>Embryophyta</taxon>
        <taxon>Tracheophyta</taxon>
        <taxon>Spermatophyta</taxon>
        <taxon>Magnoliopsida</taxon>
        <taxon>eudicotyledons</taxon>
        <taxon>Gunneridae</taxon>
        <taxon>Pentapetalae</taxon>
        <taxon>rosids</taxon>
        <taxon>Vitales</taxon>
        <taxon>Vitaceae</taxon>
        <taxon>Viteae</taxon>
        <taxon>Vitis</taxon>
    </lineage>
</organism>
<keyword evidence="2" id="KW-1185">Reference proteome</keyword>
<dbReference type="Proteomes" id="UP000009183">
    <property type="component" value="Chromosome 9"/>
</dbReference>
<dbReference type="HOGENOM" id="CLU_2241567_0_0_1"/>
<dbReference type="PaxDb" id="29760-VIT_09s0054g00320.t01"/>
<protein>
    <submittedName>
        <fullName evidence="1">Uncharacterized protein</fullName>
    </submittedName>
</protein>
<dbReference type="EMBL" id="FN594972">
    <property type="protein sequence ID" value="CCB45079.1"/>
    <property type="molecule type" value="Genomic_DNA"/>
</dbReference>
<proteinExistence type="predicted"/>
<name>F6GYP3_VITVI</name>